<feature type="transmembrane region" description="Helical" evidence="1">
    <location>
        <begin position="350"/>
        <end position="370"/>
    </location>
</feature>
<dbReference type="AlphaFoldDB" id="A0A2S2NI65"/>
<proteinExistence type="predicted"/>
<reference evidence="2" key="1">
    <citation type="submission" date="2018-04" db="EMBL/GenBank/DDBJ databases">
        <title>Transcriptome of Schizaphis graminum biotype I.</title>
        <authorList>
            <person name="Scully E.D."/>
            <person name="Geib S.M."/>
            <person name="Palmer N.A."/>
            <person name="Koch K."/>
            <person name="Bradshaw J."/>
            <person name="Heng-Moss T."/>
            <person name="Sarath G."/>
        </authorList>
    </citation>
    <scope>NUCLEOTIDE SEQUENCE</scope>
</reference>
<keyword evidence="1" id="KW-0472">Membrane</keyword>
<protein>
    <recommendedName>
        <fullName evidence="3">Transposase domain-containing protein</fullName>
    </recommendedName>
</protein>
<dbReference type="PANTHER" id="PTHR33053">
    <property type="entry name" value="PROTEIN, PUTATIVE-RELATED"/>
    <property type="match status" value="1"/>
</dbReference>
<accession>A0A2S2NI65</accession>
<name>A0A2S2NI65_SCHGA</name>
<gene>
    <name evidence="2" type="ORF">g.1944</name>
</gene>
<organism evidence="2">
    <name type="scientific">Schizaphis graminum</name>
    <name type="common">Green bug aphid</name>
    <dbReference type="NCBI Taxonomy" id="13262"/>
    <lineage>
        <taxon>Eukaryota</taxon>
        <taxon>Metazoa</taxon>
        <taxon>Ecdysozoa</taxon>
        <taxon>Arthropoda</taxon>
        <taxon>Hexapoda</taxon>
        <taxon>Insecta</taxon>
        <taxon>Pterygota</taxon>
        <taxon>Neoptera</taxon>
        <taxon>Paraneoptera</taxon>
        <taxon>Hemiptera</taxon>
        <taxon>Sternorrhyncha</taxon>
        <taxon>Aphidomorpha</taxon>
        <taxon>Aphidoidea</taxon>
        <taxon>Aphididae</taxon>
        <taxon>Aphidini</taxon>
        <taxon>Schizaphis</taxon>
    </lineage>
</organism>
<evidence type="ECO:0000313" key="2">
    <source>
        <dbReference type="EMBL" id="MBY16845.1"/>
    </source>
</evidence>
<sequence>MSNIFKSHLASWATKENITLKAMDGLLKILKTHGGHEHLPSSSRTLLKTPRTTYIKPVGEECSYWHYGLELGLFIFLEKSKSYHFENESIDLMFNIDGLPLSRSSYNEIWPILGSIFKVNYVFVIGIYHSQVKKPTDLYAYLEDFIKEVNNLILNGFTYEEKCLAVRVHFFCADVPTKASMLCIKEHSGYNSCTKCNVRGYHKERRTCFPDIIGEKRTYQNFKEHIDYEYHLKDQNGMLIQSPLENIIGFGMVTNVPLDYQYLVCLGIVKKLITAWWAGNLRHRIPLRFRKLVSFKLLGIRNNTPQEFQRKPRSLKYYMQFKATEFRKILLYTGVFVLKRCLSDEKYNNFLTLHVAITILYSLFLITFHLE</sequence>
<keyword evidence="1" id="KW-1133">Transmembrane helix</keyword>
<evidence type="ECO:0008006" key="3">
    <source>
        <dbReference type="Google" id="ProtNLM"/>
    </source>
</evidence>
<keyword evidence="1" id="KW-0812">Transmembrane</keyword>
<dbReference type="EMBL" id="GGMR01004226">
    <property type="protein sequence ID" value="MBY16845.1"/>
    <property type="molecule type" value="Transcribed_RNA"/>
</dbReference>
<evidence type="ECO:0000256" key="1">
    <source>
        <dbReference type="SAM" id="Phobius"/>
    </source>
</evidence>